<dbReference type="PANTHER" id="PTHR10778:SF13">
    <property type="entry name" value="ADENOSINE 3'-PHOSPHO 5'-PHOSPHOSULFATE TRANSPORTER 1"/>
    <property type="match status" value="1"/>
</dbReference>
<name>A0AAV2GIU9_9ROSI</name>
<evidence type="ECO:0000256" key="9">
    <source>
        <dbReference type="SAM" id="Phobius"/>
    </source>
</evidence>
<keyword evidence="11" id="KW-1185">Reference proteome</keyword>
<evidence type="ECO:0000313" key="10">
    <source>
        <dbReference type="EMBL" id="CAL1410584.1"/>
    </source>
</evidence>
<comment type="subcellular location">
    <subcellularLocation>
        <location evidence="1">Membrane</location>
        <topology evidence="1">Multi-pass membrane protein</topology>
    </subcellularLocation>
</comment>
<organism evidence="10 11">
    <name type="scientific">Linum trigynum</name>
    <dbReference type="NCBI Taxonomy" id="586398"/>
    <lineage>
        <taxon>Eukaryota</taxon>
        <taxon>Viridiplantae</taxon>
        <taxon>Streptophyta</taxon>
        <taxon>Embryophyta</taxon>
        <taxon>Tracheophyta</taxon>
        <taxon>Spermatophyta</taxon>
        <taxon>Magnoliopsida</taxon>
        <taxon>eudicotyledons</taxon>
        <taxon>Gunneridae</taxon>
        <taxon>Pentapetalae</taxon>
        <taxon>rosids</taxon>
        <taxon>fabids</taxon>
        <taxon>Malpighiales</taxon>
        <taxon>Linaceae</taxon>
        <taxon>Linum</taxon>
    </lineage>
</organism>
<feature type="transmembrane region" description="Helical" evidence="9">
    <location>
        <begin position="35"/>
        <end position="58"/>
    </location>
</feature>
<gene>
    <name evidence="10" type="ORF">LTRI10_LOCUS49990</name>
</gene>
<evidence type="ECO:0000313" key="11">
    <source>
        <dbReference type="Proteomes" id="UP001497516"/>
    </source>
</evidence>
<keyword evidence="7 9" id="KW-0472">Membrane</keyword>
<evidence type="ECO:0000256" key="3">
    <source>
        <dbReference type="ARBA" id="ARBA00022448"/>
    </source>
</evidence>
<sequence>MSKLVICIADRFDGFTSTFQDKLFKGYEMEIHNQIFYTTLCSCFLSFTGLIIQGHLLLAIDFISRHHDCFLDLALLSTVATASQFFFSYTIRTFGALTFAAIMTTRQSILLSCVWFSHPLSWEQVIGSVIVFGSLYTKNLWKSAPPKPPPQQPSGPELVEEGASSTVKK</sequence>
<keyword evidence="4" id="KW-0050">Antiport</keyword>
<evidence type="ECO:0000256" key="6">
    <source>
        <dbReference type="ARBA" id="ARBA00022989"/>
    </source>
</evidence>
<dbReference type="GO" id="GO:0005789">
    <property type="term" value="C:endoplasmic reticulum membrane"/>
    <property type="evidence" value="ECO:0007669"/>
    <property type="project" value="TreeGrafter"/>
</dbReference>
<dbReference type="GO" id="GO:0000139">
    <property type="term" value="C:Golgi membrane"/>
    <property type="evidence" value="ECO:0007669"/>
    <property type="project" value="TreeGrafter"/>
</dbReference>
<dbReference type="Proteomes" id="UP001497516">
    <property type="component" value="Chromosome 9"/>
</dbReference>
<dbReference type="Pfam" id="PF08449">
    <property type="entry name" value="UAA"/>
    <property type="match status" value="1"/>
</dbReference>
<comment type="similarity">
    <text evidence="2">Belongs to the nucleotide-sugar transporter family. UDP-galactose:UMP antiporter (TC 2.A.7.11) subfamily.</text>
</comment>
<dbReference type="GO" id="GO:0046964">
    <property type="term" value="F:3'-phosphoadenosine 5'-phosphosulfate transmembrane transporter activity"/>
    <property type="evidence" value="ECO:0007669"/>
    <property type="project" value="TreeGrafter"/>
</dbReference>
<feature type="transmembrane region" description="Helical" evidence="9">
    <location>
        <begin position="70"/>
        <end position="91"/>
    </location>
</feature>
<evidence type="ECO:0000256" key="5">
    <source>
        <dbReference type="ARBA" id="ARBA00022692"/>
    </source>
</evidence>
<dbReference type="PANTHER" id="PTHR10778">
    <property type="entry name" value="SOLUTE CARRIER FAMILY 35 MEMBER B"/>
    <property type="match status" value="1"/>
</dbReference>
<keyword evidence="6 9" id="KW-1133">Transmembrane helix</keyword>
<reference evidence="10 11" key="1">
    <citation type="submission" date="2024-04" db="EMBL/GenBank/DDBJ databases">
        <authorList>
            <person name="Fracassetti M."/>
        </authorList>
    </citation>
    <scope>NUCLEOTIDE SEQUENCE [LARGE SCALE GENOMIC DNA]</scope>
</reference>
<protein>
    <submittedName>
        <fullName evidence="10">Uncharacterized protein</fullName>
    </submittedName>
</protein>
<accession>A0AAV2GIU9</accession>
<feature type="region of interest" description="Disordered" evidence="8">
    <location>
        <begin position="143"/>
        <end position="169"/>
    </location>
</feature>
<proteinExistence type="inferred from homology"/>
<evidence type="ECO:0000256" key="4">
    <source>
        <dbReference type="ARBA" id="ARBA00022449"/>
    </source>
</evidence>
<evidence type="ECO:0000256" key="7">
    <source>
        <dbReference type="ARBA" id="ARBA00023136"/>
    </source>
</evidence>
<dbReference type="InterPro" id="IPR013657">
    <property type="entry name" value="SCL35B1-4/HUT1"/>
</dbReference>
<keyword evidence="5 9" id="KW-0812">Transmembrane</keyword>
<evidence type="ECO:0000256" key="8">
    <source>
        <dbReference type="SAM" id="MobiDB-lite"/>
    </source>
</evidence>
<dbReference type="EMBL" id="OZ034822">
    <property type="protein sequence ID" value="CAL1410584.1"/>
    <property type="molecule type" value="Genomic_DNA"/>
</dbReference>
<keyword evidence="3" id="KW-0813">Transport</keyword>
<evidence type="ECO:0000256" key="2">
    <source>
        <dbReference type="ARBA" id="ARBA00008349"/>
    </source>
</evidence>
<dbReference type="AlphaFoldDB" id="A0AAV2GIU9"/>
<dbReference type="GO" id="GO:0015297">
    <property type="term" value="F:antiporter activity"/>
    <property type="evidence" value="ECO:0007669"/>
    <property type="project" value="UniProtKB-KW"/>
</dbReference>
<evidence type="ECO:0000256" key="1">
    <source>
        <dbReference type="ARBA" id="ARBA00004141"/>
    </source>
</evidence>